<dbReference type="EMBL" id="KN817666">
    <property type="protein sequence ID" value="KJA14766.1"/>
    <property type="molecule type" value="Genomic_DNA"/>
</dbReference>
<keyword evidence="1" id="KW-0472">Membrane</keyword>
<proteinExistence type="predicted"/>
<reference evidence="3" key="1">
    <citation type="submission" date="2014-04" db="EMBL/GenBank/DDBJ databases">
        <title>Evolutionary Origins and Diversification of the Mycorrhizal Mutualists.</title>
        <authorList>
            <consortium name="DOE Joint Genome Institute"/>
            <consortium name="Mycorrhizal Genomics Consortium"/>
            <person name="Kohler A."/>
            <person name="Kuo A."/>
            <person name="Nagy L.G."/>
            <person name="Floudas D."/>
            <person name="Copeland A."/>
            <person name="Barry K.W."/>
            <person name="Cichocki N."/>
            <person name="Veneault-Fourrey C."/>
            <person name="LaButti K."/>
            <person name="Lindquist E.A."/>
            <person name="Lipzen A."/>
            <person name="Lundell T."/>
            <person name="Morin E."/>
            <person name="Murat C."/>
            <person name="Riley R."/>
            <person name="Ohm R."/>
            <person name="Sun H."/>
            <person name="Tunlid A."/>
            <person name="Henrissat B."/>
            <person name="Grigoriev I.V."/>
            <person name="Hibbett D.S."/>
            <person name="Martin F."/>
        </authorList>
    </citation>
    <scope>NUCLEOTIDE SEQUENCE [LARGE SCALE GENOMIC DNA]</scope>
    <source>
        <strain evidence="3">FD-334 SS-4</strain>
    </source>
</reference>
<gene>
    <name evidence="2" type="ORF">HYPSUDRAFT_417492</name>
</gene>
<keyword evidence="3" id="KW-1185">Reference proteome</keyword>
<dbReference type="AlphaFoldDB" id="A0A0D2NDS9"/>
<organism evidence="2 3">
    <name type="scientific">Hypholoma sublateritium (strain FD-334 SS-4)</name>
    <dbReference type="NCBI Taxonomy" id="945553"/>
    <lineage>
        <taxon>Eukaryota</taxon>
        <taxon>Fungi</taxon>
        <taxon>Dikarya</taxon>
        <taxon>Basidiomycota</taxon>
        <taxon>Agaricomycotina</taxon>
        <taxon>Agaricomycetes</taxon>
        <taxon>Agaricomycetidae</taxon>
        <taxon>Agaricales</taxon>
        <taxon>Agaricineae</taxon>
        <taxon>Strophariaceae</taxon>
        <taxon>Hypholoma</taxon>
    </lineage>
</organism>
<evidence type="ECO:0000313" key="2">
    <source>
        <dbReference type="EMBL" id="KJA14766.1"/>
    </source>
</evidence>
<feature type="transmembrane region" description="Helical" evidence="1">
    <location>
        <begin position="7"/>
        <end position="25"/>
    </location>
</feature>
<accession>A0A0D2NDS9</accession>
<name>A0A0D2NDS9_HYPSF</name>
<dbReference type="Proteomes" id="UP000054270">
    <property type="component" value="Unassembled WGS sequence"/>
</dbReference>
<keyword evidence="1" id="KW-1133">Transmembrane helix</keyword>
<evidence type="ECO:0000256" key="1">
    <source>
        <dbReference type="SAM" id="Phobius"/>
    </source>
</evidence>
<sequence length="128" mass="14454">MPSLIQWFERLYAVVSFVIILSPFSNLSSPLFLNLCVCRIRLLSMLSMIYVYTQGCMFYCMTYNSSFTFPSLTFEALIDLSSANLEFSPLLGPRSDGRLMHSAVLAYAQTPCLSCSWADGVEWSRSSQ</sequence>
<evidence type="ECO:0000313" key="3">
    <source>
        <dbReference type="Proteomes" id="UP000054270"/>
    </source>
</evidence>
<keyword evidence="1" id="KW-0812">Transmembrane</keyword>
<protein>
    <submittedName>
        <fullName evidence="2">Uncharacterized protein</fullName>
    </submittedName>
</protein>